<proteinExistence type="predicted"/>
<keyword evidence="2" id="KW-1185">Reference proteome</keyword>
<reference evidence="1 2" key="1">
    <citation type="journal article" date="2020" name="bioRxiv">
        <title>Whole genome comparisons of ergot fungi reveals the divergence and evolution of species within the genus Claviceps are the result of varying mechanisms driving genome evolution and host range expansion.</title>
        <authorList>
            <person name="Wyka S.A."/>
            <person name="Mondo S.J."/>
            <person name="Liu M."/>
            <person name="Dettman J."/>
            <person name="Nalam V."/>
            <person name="Broders K.D."/>
        </authorList>
    </citation>
    <scope>NUCLEOTIDE SEQUENCE [LARGE SCALE GENOMIC DNA]</scope>
    <source>
        <strain evidence="1 2">Clav52</strain>
    </source>
</reference>
<dbReference type="AlphaFoldDB" id="A0A9P7QCI4"/>
<dbReference type="Proteomes" id="UP000707071">
    <property type="component" value="Unassembled WGS sequence"/>
</dbReference>
<name>A0A9P7QCI4_9HYPO</name>
<evidence type="ECO:0000313" key="1">
    <source>
        <dbReference type="EMBL" id="KAG6285676.1"/>
    </source>
</evidence>
<sequence>MMTSSSADQGDDVVETHVSDFDANLIWQHLIVDELQDSVWGFVIYRCCNASDEDWERMLQKIRSELDNDKTEYHYCRDLVPFHNLHAIDDPSLYGATIDQVRAHFRSWIPENIRSRLRPETTDLDDIEYNYFVHITPRYKQCLYVDDLCIESLDQDHADCPVVKILDKDWEPYTPEKLKEIEETEGLGVIGDGTTPAPFHDGLTNDWEENVGWMYMPVISYLDLYFTLVKWDWLDVYVRPPYIDWTEDDRGTFIGDWRNK</sequence>
<dbReference type="EMBL" id="SRRH01000702">
    <property type="protein sequence ID" value="KAG6285676.1"/>
    <property type="molecule type" value="Genomic_DNA"/>
</dbReference>
<protein>
    <submittedName>
        <fullName evidence="1">Uncharacterized protein</fullName>
    </submittedName>
</protein>
<organism evidence="1 2">
    <name type="scientific">Claviceps aff. purpurea</name>
    <dbReference type="NCBI Taxonomy" id="1967640"/>
    <lineage>
        <taxon>Eukaryota</taxon>
        <taxon>Fungi</taxon>
        <taxon>Dikarya</taxon>
        <taxon>Ascomycota</taxon>
        <taxon>Pezizomycotina</taxon>
        <taxon>Sordariomycetes</taxon>
        <taxon>Hypocreomycetidae</taxon>
        <taxon>Hypocreales</taxon>
        <taxon>Clavicipitaceae</taxon>
        <taxon>Claviceps</taxon>
    </lineage>
</organism>
<accession>A0A9P7QCI4</accession>
<comment type="caution">
    <text evidence="1">The sequence shown here is derived from an EMBL/GenBank/DDBJ whole genome shotgun (WGS) entry which is preliminary data.</text>
</comment>
<evidence type="ECO:0000313" key="2">
    <source>
        <dbReference type="Proteomes" id="UP000707071"/>
    </source>
</evidence>
<gene>
    <name evidence="1" type="ORF">E4U09_007193</name>
</gene>